<dbReference type="UniPathway" id="UPA00334">
    <property type="reaction ID" value="UER00455"/>
</dbReference>
<dbReference type="InterPro" id="IPR015421">
    <property type="entry name" value="PyrdxlP-dep_Trfase_major"/>
</dbReference>
<feature type="binding site" evidence="4">
    <location>
        <position position="318"/>
    </location>
    <ligand>
        <name>pyridoxal 5'-phosphate</name>
        <dbReference type="ChEBI" id="CHEBI:597326"/>
    </ligand>
</feature>
<keyword evidence="3 4" id="KW-0663">Pyridoxal phosphate</keyword>
<evidence type="ECO:0000256" key="1">
    <source>
        <dbReference type="ARBA" id="ARBA00022642"/>
    </source>
</evidence>
<dbReference type="EC" id="3.7.1.3" evidence="4 5"/>
<evidence type="ECO:0000256" key="6">
    <source>
        <dbReference type="PIRNR" id="PIRNR038800"/>
    </source>
</evidence>
<dbReference type="InterPro" id="IPR015424">
    <property type="entry name" value="PyrdxlP-dep_Trfase"/>
</dbReference>
<dbReference type="InterPro" id="IPR010111">
    <property type="entry name" value="Kynureninase"/>
</dbReference>
<comment type="pathway">
    <text evidence="4 6">Amino-acid degradation; L-kynurenine degradation; L-alanine and anthranilate from L-kynurenine: step 1/1.</text>
</comment>
<dbReference type="PANTHER" id="PTHR14084">
    <property type="entry name" value="KYNURENINASE"/>
    <property type="match status" value="1"/>
</dbReference>
<reference evidence="7 8" key="1">
    <citation type="submission" date="2019-01" db="EMBL/GenBank/DDBJ databases">
        <title>Spirosoma flava sp. nov., a propanil-degrading bacterium isolated from herbicide-contaminated soil.</title>
        <authorList>
            <person name="Zhang L."/>
            <person name="Jiang J.-D."/>
        </authorList>
    </citation>
    <scope>NUCLEOTIDE SEQUENCE [LARGE SCALE GENOMIC DNA]</scope>
    <source>
        <strain evidence="7 8">TY50</strain>
    </source>
</reference>
<comment type="catalytic activity">
    <reaction evidence="6">
        <text>3-hydroxy-L-kynurenine + H2O = 3-hydroxyanthranilate + L-alanine + H(+)</text>
        <dbReference type="Rhea" id="RHEA:25143"/>
        <dbReference type="ChEBI" id="CHEBI:15377"/>
        <dbReference type="ChEBI" id="CHEBI:15378"/>
        <dbReference type="ChEBI" id="CHEBI:36559"/>
        <dbReference type="ChEBI" id="CHEBI:57972"/>
        <dbReference type="ChEBI" id="CHEBI:58125"/>
        <dbReference type="EC" id="3.7.1.3"/>
    </reaction>
</comment>
<evidence type="ECO:0000313" key="8">
    <source>
        <dbReference type="Proteomes" id="UP000290407"/>
    </source>
</evidence>
<dbReference type="PANTHER" id="PTHR14084:SF0">
    <property type="entry name" value="KYNURENINASE"/>
    <property type="match status" value="1"/>
</dbReference>
<dbReference type="GO" id="GO:0009435">
    <property type="term" value="P:NAD+ biosynthetic process"/>
    <property type="evidence" value="ECO:0007669"/>
    <property type="project" value="UniProtKB-UniRule"/>
</dbReference>
<feature type="binding site" evidence="4">
    <location>
        <begin position="145"/>
        <end position="148"/>
    </location>
    <ligand>
        <name>pyridoxal 5'-phosphate</name>
        <dbReference type="ChEBI" id="CHEBI:597326"/>
    </ligand>
</feature>
<feature type="binding site" evidence="4">
    <location>
        <position position="255"/>
    </location>
    <ligand>
        <name>pyridoxal 5'-phosphate</name>
        <dbReference type="ChEBI" id="CHEBI:597326"/>
    </ligand>
</feature>
<evidence type="ECO:0000256" key="3">
    <source>
        <dbReference type="ARBA" id="ARBA00022898"/>
    </source>
</evidence>
<comment type="caution">
    <text evidence="7">The sequence shown here is derived from an EMBL/GenBank/DDBJ whole genome shotgun (WGS) entry which is preliminary data.</text>
</comment>
<evidence type="ECO:0000256" key="2">
    <source>
        <dbReference type="ARBA" id="ARBA00022801"/>
    </source>
</evidence>
<dbReference type="NCBIfam" id="TIGR01814">
    <property type="entry name" value="kynureninase"/>
    <property type="match status" value="1"/>
</dbReference>
<sequence length="443" mass="49025">MTYENTLDFARQLDADDSLRSFRNRFYIPQRNGTDLVYLCGNSLGLQPKSARAALDQELTTWQQLGVEGWFDKPEGAEQNWLGYHNTCKGALGQVVGADPAEVCPMNALTVNLHLLLASFYRPGQNGTSASGKPKYKILTIKGDFPSDQYALETHLQHHGLTTANALVEVAPRPADGLIHTTDIQAAIAEHADELALVWMSGLNYYTGQVYNMAALAEAARRHNVPIGLDLAHALGNVPLRLHDWGVDFATWCSYKYLNGGPGAVSGIFIHEKHHDQNRAGGALPRLAGWWGYREDRRFEMSPGFLPAAGADGWQLSTPNIMALALHRTALAITAEAGMTALRQKSERLTGFLEHILAPFDDIQRLTPDDPNQRGCQLSLLVRRNGKALFSYLTEQGIIGDWREPDCIRLAPVPLYNTFEDVWRVGEALRGFFSTGRQAFLGE</sequence>
<evidence type="ECO:0000256" key="5">
    <source>
        <dbReference type="NCBIfam" id="TIGR01814"/>
    </source>
</evidence>
<proteinExistence type="inferred from homology"/>
<dbReference type="GO" id="GO:0019805">
    <property type="term" value="P:quinolinate biosynthetic process"/>
    <property type="evidence" value="ECO:0007669"/>
    <property type="project" value="UniProtKB-UniRule"/>
</dbReference>
<feature type="binding site" evidence="4">
    <location>
        <position position="233"/>
    </location>
    <ligand>
        <name>pyridoxal 5'-phosphate</name>
        <dbReference type="ChEBI" id="CHEBI:597326"/>
    </ligand>
</feature>
<comment type="caution">
    <text evidence="4">Lacks conserved residue(s) required for the propagation of feature annotation.</text>
</comment>
<accession>A0A4Q2UJI6</accession>
<dbReference type="Proteomes" id="UP000290407">
    <property type="component" value="Unassembled WGS sequence"/>
</dbReference>
<feature type="binding site" evidence="4">
    <location>
        <position position="230"/>
    </location>
    <ligand>
        <name>pyridoxal 5'-phosphate</name>
        <dbReference type="ChEBI" id="CHEBI:597326"/>
    </ligand>
</feature>
<name>A0A4Q2UJI6_9BACT</name>
<dbReference type="UniPathway" id="UPA00253">
    <property type="reaction ID" value="UER00329"/>
</dbReference>
<feature type="binding site" evidence="4">
    <location>
        <position position="290"/>
    </location>
    <ligand>
        <name>pyridoxal 5'-phosphate</name>
        <dbReference type="ChEBI" id="CHEBI:597326"/>
    </ligand>
</feature>
<comment type="similarity">
    <text evidence="4 6">Belongs to the kynureninase family.</text>
</comment>
<comment type="function">
    <text evidence="4 6">Catalyzes the cleavage of L-kynurenine (L-Kyn) and L-3-hydroxykynurenine (L-3OHKyn) into anthranilic acid (AA) and 3-hydroxyanthranilic acid (3-OHAA), respectively.</text>
</comment>
<keyword evidence="1 4" id="KW-0662">Pyridine nucleotide biosynthesis</keyword>
<evidence type="ECO:0000313" key="7">
    <source>
        <dbReference type="EMBL" id="RYC69316.1"/>
    </source>
</evidence>
<evidence type="ECO:0000256" key="4">
    <source>
        <dbReference type="HAMAP-Rule" id="MF_01970"/>
    </source>
</evidence>
<dbReference type="Gene3D" id="3.90.1150.10">
    <property type="entry name" value="Aspartate Aminotransferase, domain 1"/>
    <property type="match status" value="1"/>
</dbReference>
<dbReference type="SUPFAM" id="SSF53383">
    <property type="entry name" value="PLP-dependent transferases"/>
    <property type="match status" value="1"/>
</dbReference>
<keyword evidence="8" id="KW-1185">Reference proteome</keyword>
<comment type="cofactor">
    <cofactor evidence="4 6">
        <name>pyridoxal 5'-phosphate</name>
        <dbReference type="ChEBI" id="CHEBI:597326"/>
    </cofactor>
</comment>
<organism evidence="7 8">
    <name type="scientific">Spirosoma sordidisoli</name>
    <dbReference type="NCBI Taxonomy" id="2502893"/>
    <lineage>
        <taxon>Bacteria</taxon>
        <taxon>Pseudomonadati</taxon>
        <taxon>Bacteroidota</taxon>
        <taxon>Cytophagia</taxon>
        <taxon>Cytophagales</taxon>
        <taxon>Cytophagaceae</taxon>
        <taxon>Spirosoma</taxon>
    </lineage>
</organism>
<comment type="catalytic activity">
    <reaction evidence="4 6">
        <text>L-kynurenine + H2O = anthranilate + L-alanine + H(+)</text>
        <dbReference type="Rhea" id="RHEA:16813"/>
        <dbReference type="ChEBI" id="CHEBI:15377"/>
        <dbReference type="ChEBI" id="CHEBI:15378"/>
        <dbReference type="ChEBI" id="CHEBI:16567"/>
        <dbReference type="ChEBI" id="CHEBI:57959"/>
        <dbReference type="ChEBI" id="CHEBI:57972"/>
        <dbReference type="EC" id="3.7.1.3"/>
    </reaction>
</comment>
<dbReference type="AlphaFoldDB" id="A0A4Q2UJI6"/>
<feature type="modified residue" description="N6-(pyridoxal phosphate)lysine" evidence="4">
    <location>
        <position position="256"/>
    </location>
</feature>
<feature type="binding site" evidence="4">
    <location>
        <position position="110"/>
    </location>
    <ligand>
        <name>pyridoxal 5'-phosphate</name>
        <dbReference type="ChEBI" id="CHEBI:597326"/>
    </ligand>
</feature>
<dbReference type="GO" id="GO:0019441">
    <property type="term" value="P:L-tryptophan catabolic process to kynurenine"/>
    <property type="evidence" value="ECO:0007669"/>
    <property type="project" value="TreeGrafter"/>
</dbReference>
<dbReference type="GO" id="GO:0005737">
    <property type="term" value="C:cytoplasm"/>
    <property type="evidence" value="ECO:0007669"/>
    <property type="project" value="UniProtKB-UniRule"/>
</dbReference>
<dbReference type="GO" id="GO:0030170">
    <property type="term" value="F:pyridoxal phosphate binding"/>
    <property type="evidence" value="ECO:0007669"/>
    <property type="project" value="UniProtKB-UniRule"/>
</dbReference>
<dbReference type="Pfam" id="PF22580">
    <property type="entry name" value="KYNU_C"/>
    <property type="match status" value="1"/>
</dbReference>
<dbReference type="Gene3D" id="3.40.640.10">
    <property type="entry name" value="Type I PLP-dependent aspartate aminotransferase-like (Major domain)"/>
    <property type="match status" value="1"/>
</dbReference>
<dbReference type="EMBL" id="SBLB01000003">
    <property type="protein sequence ID" value="RYC69316.1"/>
    <property type="molecule type" value="Genomic_DNA"/>
</dbReference>
<dbReference type="HAMAP" id="MF_01970">
    <property type="entry name" value="Kynureninase"/>
    <property type="match status" value="1"/>
</dbReference>
<dbReference type="PIRSF" id="PIRSF038800">
    <property type="entry name" value="KYNU"/>
    <property type="match status" value="1"/>
</dbReference>
<dbReference type="GO" id="GO:0043420">
    <property type="term" value="P:anthranilate metabolic process"/>
    <property type="evidence" value="ECO:0007669"/>
    <property type="project" value="TreeGrafter"/>
</dbReference>
<keyword evidence="2 4" id="KW-0378">Hydrolase</keyword>
<dbReference type="GO" id="GO:0097053">
    <property type="term" value="P:L-kynurenine catabolic process"/>
    <property type="evidence" value="ECO:0007669"/>
    <property type="project" value="UniProtKB-UniRule"/>
</dbReference>
<feature type="binding site" evidence="4">
    <location>
        <position position="109"/>
    </location>
    <ligand>
        <name>pyridoxal 5'-phosphate</name>
        <dbReference type="ChEBI" id="CHEBI:597326"/>
    </ligand>
</feature>
<comment type="subunit">
    <text evidence="4 6">Homodimer.</text>
</comment>
<dbReference type="RefSeq" id="WP_129601604.1">
    <property type="nucleotide sequence ID" value="NZ_SBLB01000003.1"/>
</dbReference>
<dbReference type="GO" id="GO:0030429">
    <property type="term" value="F:kynureninase activity"/>
    <property type="evidence" value="ECO:0007669"/>
    <property type="project" value="UniProtKB-UniRule"/>
</dbReference>
<dbReference type="InterPro" id="IPR015422">
    <property type="entry name" value="PyrdxlP-dep_Trfase_small"/>
</dbReference>
<protein>
    <recommendedName>
        <fullName evidence="4 5">Kynureninase</fullName>
        <ecNumber evidence="4 5">3.7.1.3</ecNumber>
    </recommendedName>
    <alternativeName>
        <fullName evidence="4">L-kynurenine hydrolase</fullName>
    </alternativeName>
</protein>
<comment type="pathway">
    <text evidence="4 6">Cofactor biosynthesis; NAD(+) biosynthesis; quinolinate from L-kynurenine: step 2/3.</text>
</comment>
<gene>
    <name evidence="4 7" type="primary">kynU</name>
    <name evidence="7" type="ORF">EQG79_11935</name>
</gene>